<keyword evidence="3" id="KW-0378">Hydrolase</keyword>
<dbReference type="SUPFAM" id="SSF51695">
    <property type="entry name" value="PLC-like phosphodiesterases"/>
    <property type="match status" value="1"/>
</dbReference>
<feature type="transmembrane region" description="Helical" evidence="1">
    <location>
        <begin position="260"/>
        <end position="281"/>
    </location>
</feature>
<feature type="transmembrane region" description="Helical" evidence="1">
    <location>
        <begin position="178"/>
        <end position="209"/>
    </location>
</feature>
<dbReference type="Pfam" id="PF10110">
    <property type="entry name" value="GPDPase_memb"/>
    <property type="match status" value="1"/>
</dbReference>
<gene>
    <name evidence="3" type="primary">glpQ1</name>
    <name evidence="3" type="ORF">Pla8534_24310</name>
</gene>
<dbReference type="GO" id="GO:0006629">
    <property type="term" value="P:lipid metabolic process"/>
    <property type="evidence" value="ECO:0007669"/>
    <property type="project" value="InterPro"/>
</dbReference>
<feature type="transmembrane region" description="Helical" evidence="1">
    <location>
        <begin position="288"/>
        <end position="306"/>
    </location>
</feature>
<evidence type="ECO:0000256" key="1">
    <source>
        <dbReference type="SAM" id="Phobius"/>
    </source>
</evidence>
<feature type="transmembrane region" description="Helical" evidence="1">
    <location>
        <begin position="137"/>
        <end position="158"/>
    </location>
</feature>
<dbReference type="CDD" id="cd08579">
    <property type="entry name" value="GDPD_memb_like"/>
    <property type="match status" value="1"/>
</dbReference>
<accession>A0A518DS76</accession>
<evidence type="ECO:0000259" key="2">
    <source>
        <dbReference type="PROSITE" id="PS51704"/>
    </source>
</evidence>
<evidence type="ECO:0000313" key="3">
    <source>
        <dbReference type="EMBL" id="QDU94638.1"/>
    </source>
</evidence>
<feature type="transmembrane region" description="Helical" evidence="1">
    <location>
        <begin position="38"/>
        <end position="58"/>
    </location>
</feature>
<feature type="transmembrane region" description="Helical" evidence="1">
    <location>
        <begin position="70"/>
        <end position="92"/>
    </location>
</feature>
<proteinExistence type="predicted"/>
<keyword evidence="1" id="KW-1133">Transmembrane helix</keyword>
<name>A0A518DS76_9BACT</name>
<dbReference type="GO" id="GO:0008889">
    <property type="term" value="F:glycerophosphodiester phosphodiesterase activity"/>
    <property type="evidence" value="ECO:0007669"/>
    <property type="project" value="UniProtKB-EC"/>
</dbReference>
<reference evidence="3 4" key="1">
    <citation type="submission" date="2019-02" db="EMBL/GenBank/DDBJ databases">
        <title>Deep-cultivation of Planctomycetes and their phenomic and genomic characterization uncovers novel biology.</title>
        <authorList>
            <person name="Wiegand S."/>
            <person name="Jogler M."/>
            <person name="Boedeker C."/>
            <person name="Pinto D."/>
            <person name="Vollmers J."/>
            <person name="Rivas-Marin E."/>
            <person name="Kohn T."/>
            <person name="Peeters S.H."/>
            <person name="Heuer A."/>
            <person name="Rast P."/>
            <person name="Oberbeckmann S."/>
            <person name="Bunk B."/>
            <person name="Jeske O."/>
            <person name="Meyerdierks A."/>
            <person name="Storesund J.E."/>
            <person name="Kallscheuer N."/>
            <person name="Luecker S."/>
            <person name="Lage O.M."/>
            <person name="Pohl T."/>
            <person name="Merkel B.J."/>
            <person name="Hornburger P."/>
            <person name="Mueller R.-W."/>
            <person name="Bruemmer F."/>
            <person name="Labrenz M."/>
            <person name="Spormann A.M."/>
            <person name="Op den Camp H."/>
            <person name="Overmann J."/>
            <person name="Amann R."/>
            <person name="Jetten M.S.M."/>
            <person name="Mascher T."/>
            <person name="Medema M.H."/>
            <person name="Devos D.P."/>
            <person name="Kaster A.-K."/>
            <person name="Ovreas L."/>
            <person name="Rohde M."/>
            <person name="Galperin M.Y."/>
            <person name="Jogler C."/>
        </authorList>
    </citation>
    <scope>NUCLEOTIDE SEQUENCE [LARGE SCALE GENOMIC DNA]</scope>
    <source>
        <strain evidence="3 4">Pla85_3_4</strain>
    </source>
</reference>
<dbReference type="AlphaFoldDB" id="A0A518DS76"/>
<feature type="domain" description="GP-PDE" evidence="2">
    <location>
        <begin position="366"/>
        <end position="596"/>
    </location>
</feature>
<dbReference type="InterPro" id="IPR030395">
    <property type="entry name" value="GP_PDE_dom"/>
</dbReference>
<feature type="transmembrane region" description="Helical" evidence="1">
    <location>
        <begin position="112"/>
        <end position="130"/>
    </location>
</feature>
<dbReference type="EC" id="3.1.4.46" evidence="3"/>
<feature type="transmembrane region" description="Helical" evidence="1">
    <location>
        <begin position="230"/>
        <end position="254"/>
    </location>
</feature>
<dbReference type="InterPro" id="IPR018476">
    <property type="entry name" value="GlyceroP-diester-Pdiesterase_M"/>
</dbReference>
<dbReference type="PANTHER" id="PTHR46211:SF8">
    <property type="entry name" value="PHOSPHODIESTERASE"/>
    <property type="match status" value="1"/>
</dbReference>
<dbReference type="PROSITE" id="PS51704">
    <property type="entry name" value="GP_PDE"/>
    <property type="match status" value="1"/>
</dbReference>
<keyword evidence="1" id="KW-0472">Membrane</keyword>
<dbReference type="RefSeq" id="WP_197443211.1">
    <property type="nucleotide sequence ID" value="NZ_CP036433.1"/>
</dbReference>
<dbReference type="Proteomes" id="UP000317648">
    <property type="component" value="Chromosome"/>
</dbReference>
<organism evidence="3 4">
    <name type="scientific">Lignipirellula cremea</name>
    <dbReference type="NCBI Taxonomy" id="2528010"/>
    <lineage>
        <taxon>Bacteria</taxon>
        <taxon>Pseudomonadati</taxon>
        <taxon>Planctomycetota</taxon>
        <taxon>Planctomycetia</taxon>
        <taxon>Pirellulales</taxon>
        <taxon>Pirellulaceae</taxon>
        <taxon>Lignipirellula</taxon>
    </lineage>
</organism>
<dbReference type="EMBL" id="CP036433">
    <property type="protein sequence ID" value="QDU94638.1"/>
    <property type="molecule type" value="Genomic_DNA"/>
</dbReference>
<keyword evidence="1" id="KW-0812">Transmembrane</keyword>
<dbReference type="PANTHER" id="PTHR46211">
    <property type="entry name" value="GLYCEROPHOSPHORYL DIESTER PHOSPHODIESTERASE"/>
    <property type="match status" value="1"/>
</dbReference>
<protein>
    <submittedName>
        <fullName evidence="3">Putative glycerophosphoryl diester phosphodiesterase 1</fullName>
        <ecNumber evidence="3">3.1.4.46</ecNumber>
    </submittedName>
</protein>
<dbReference type="InterPro" id="IPR017946">
    <property type="entry name" value="PLC-like_Pdiesterase_TIM-brl"/>
</dbReference>
<dbReference type="Gene3D" id="3.20.20.190">
    <property type="entry name" value="Phosphatidylinositol (PI) phosphodiesterase"/>
    <property type="match status" value="1"/>
</dbReference>
<sequence length="625" mass="67122">MSSSPSPEPDRPALMRELLHFFRQGGKSLALTDGFYKLLALILLTPLLGLLFRISLLLAGKSVLADQDILFFFLGPVGWCVAILTGAVWLGILAIEQAALLAVLQARTAGHRFGPLAALRTVLPLAWPVLQLTGRIVAWGLLAILPFAVLAGLTWSQLLTEFDINYYLQERPPAFWQAIGIGLVLLASLGSLLLWMASGWCFALPLVIFEQVAPSQALGLSSQRTSGQRLSLLFWFAGWTAVSLALSTVVTWVLAVIARILIPGAAGSVFLLVLAIGLTLAIGFVAGLAVNLFSTISLAALLFGLYRRQGGGERHVTPATTLPEAERAAGISITGPHVACAGVLGLVVAIGVGASMVHGVRLEDEVIVIAHRGASAGAPENTLAALQLAIDEQADWVEIDVQETSDGEVVVVHDSDFMKLAGENLKVWDATLSQLQQLDLGSRFSPDFAGESVPSLAQALDLCQGKVGVVIELKYYGHDEQLEQRVIDLVEARGMGKEVKIMSLKLAAVQKMKQLRPAWDTGLLLSVAAGDLQKIDVDFLAVNARFANRRFIQSAHRHDRKVYVWTVDDCAAMSTLIGRGVDGVITNRPATAQEVLQQRQQLSPPERLLLELAEAFGVSSSIGQQ</sequence>
<evidence type="ECO:0000313" key="4">
    <source>
        <dbReference type="Proteomes" id="UP000317648"/>
    </source>
</evidence>
<keyword evidence="4" id="KW-1185">Reference proteome</keyword>
<dbReference type="Pfam" id="PF03009">
    <property type="entry name" value="GDPD"/>
    <property type="match status" value="1"/>
</dbReference>
<dbReference type="KEGG" id="lcre:Pla8534_24310"/>